<protein>
    <submittedName>
        <fullName evidence="3">CheX protein</fullName>
    </submittedName>
</protein>
<dbReference type="OrthoDB" id="9788100at2"/>
<organism evidence="3 4">
    <name type="scientific">Halalkalibacter wakoensis JCM 9140</name>
    <dbReference type="NCBI Taxonomy" id="1236970"/>
    <lineage>
        <taxon>Bacteria</taxon>
        <taxon>Bacillati</taxon>
        <taxon>Bacillota</taxon>
        <taxon>Bacilli</taxon>
        <taxon>Bacillales</taxon>
        <taxon>Bacillaceae</taxon>
        <taxon>Halalkalibacter</taxon>
    </lineage>
</organism>
<dbReference type="Gene3D" id="3.40.1550.10">
    <property type="entry name" value="CheC-like"/>
    <property type="match status" value="1"/>
</dbReference>
<dbReference type="GO" id="GO:0006935">
    <property type="term" value="P:chemotaxis"/>
    <property type="evidence" value="ECO:0007669"/>
    <property type="project" value="UniProtKB-KW"/>
</dbReference>
<dbReference type="AlphaFoldDB" id="W4Q373"/>
<dbReference type="InterPro" id="IPR028976">
    <property type="entry name" value="CheC-like_sf"/>
</dbReference>
<keyword evidence="4" id="KW-1185">Reference proteome</keyword>
<dbReference type="SUPFAM" id="SSF103039">
    <property type="entry name" value="CheC-like"/>
    <property type="match status" value="1"/>
</dbReference>
<proteinExistence type="predicted"/>
<dbReference type="Proteomes" id="UP000018890">
    <property type="component" value="Unassembled WGS sequence"/>
</dbReference>
<accession>W4Q373</accession>
<dbReference type="InterPro" id="IPR038756">
    <property type="entry name" value="CheX-like"/>
</dbReference>
<dbReference type="CDD" id="cd17906">
    <property type="entry name" value="CheX"/>
    <property type="match status" value="1"/>
</dbReference>
<feature type="domain" description="Chemotaxis phosphatase CheX-like" evidence="2">
    <location>
        <begin position="43"/>
        <end position="117"/>
    </location>
</feature>
<reference evidence="3" key="1">
    <citation type="journal article" date="2014" name="Genome Announc.">
        <title>Draft Genome Sequences of Three Alkaliphilic Bacillus Strains, Bacillus wakoensis JCM 9140T, Bacillus akibai JCM 9157T, and Bacillus hemicellulosilyticus JCM 9152T.</title>
        <authorList>
            <person name="Yuki M."/>
            <person name="Oshima K."/>
            <person name="Suda W."/>
            <person name="Oshida Y."/>
            <person name="Kitamura K."/>
            <person name="Iida T."/>
            <person name="Hattori M."/>
            <person name="Ohkuma M."/>
        </authorList>
    </citation>
    <scope>NUCLEOTIDE SEQUENCE [LARGE SCALE GENOMIC DNA]</scope>
    <source>
        <strain evidence="3">JCM 9140</strain>
    </source>
</reference>
<dbReference type="EMBL" id="BAUT01000026">
    <property type="protein sequence ID" value="GAE26521.1"/>
    <property type="molecule type" value="Genomic_DNA"/>
</dbReference>
<comment type="caution">
    <text evidence="3">The sequence shown here is derived from an EMBL/GenBank/DDBJ whole genome shotgun (WGS) entry which is preliminary data.</text>
</comment>
<dbReference type="RefSeq" id="WP_034746312.1">
    <property type="nucleotide sequence ID" value="NZ_BAUT01000026.1"/>
</dbReference>
<evidence type="ECO:0000313" key="4">
    <source>
        <dbReference type="Proteomes" id="UP000018890"/>
    </source>
</evidence>
<dbReference type="Pfam" id="PF13690">
    <property type="entry name" value="CheX"/>
    <property type="match status" value="1"/>
</dbReference>
<evidence type="ECO:0000313" key="3">
    <source>
        <dbReference type="EMBL" id="GAE26521.1"/>
    </source>
</evidence>
<dbReference type="InterPro" id="IPR028051">
    <property type="entry name" value="CheX-like_dom"/>
</dbReference>
<dbReference type="STRING" id="1236970.JCM9140_2599"/>
<evidence type="ECO:0000259" key="2">
    <source>
        <dbReference type="Pfam" id="PF13690"/>
    </source>
</evidence>
<sequence length="148" mass="15969">MINLETKDLIQGVVTSMKSVVPISLNYSSPLMLQETITVDSGVVISLTGEMTGKLLISGETSVFASIGHSMFGMPLEGEMLQSFIGELGNMVAGSFSTIIVEYGLMTDITAPTVLQEVFRFAAYQKAMSIPISFPDVGEMTIYLLLEN</sequence>
<dbReference type="PANTHER" id="PTHR39452:SF1">
    <property type="entry name" value="CHEY-P PHOSPHATASE CHEX"/>
    <property type="match status" value="1"/>
</dbReference>
<evidence type="ECO:0000256" key="1">
    <source>
        <dbReference type="ARBA" id="ARBA00022500"/>
    </source>
</evidence>
<dbReference type="PANTHER" id="PTHR39452">
    <property type="entry name" value="CHEY-P PHOSPHATASE CHEX"/>
    <property type="match status" value="1"/>
</dbReference>
<name>W4Q373_9BACI</name>
<gene>
    <name evidence="3" type="ORF">JCM9140_2599</name>
</gene>
<keyword evidence="1" id="KW-0145">Chemotaxis</keyword>